<evidence type="ECO:0000313" key="5">
    <source>
        <dbReference type="EMBL" id="TYP91989.1"/>
    </source>
</evidence>
<evidence type="ECO:0000259" key="3">
    <source>
        <dbReference type="Pfam" id="PF16370"/>
    </source>
</evidence>
<dbReference type="PANTHER" id="PTHR43143:SF6">
    <property type="entry name" value="BLL3016 PROTEIN"/>
    <property type="match status" value="1"/>
</dbReference>
<dbReference type="Pfam" id="PF00149">
    <property type="entry name" value="Metallophos"/>
    <property type="match status" value="1"/>
</dbReference>
<dbReference type="AlphaFoldDB" id="A0A5D3YHI4"/>
<feature type="domain" description="Calcineurin-like phosphoesterase N-terminal" evidence="4">
    <location>
        <begin position="42"/>
        <end position="113"/>
    </location>
</feature>
<dbReference type="InterPro" id="IPR013783">
    <property type="entry name" value="Ig-like_fold"/>
</dbReference>
<dbReference type="SUPFAM" id="SSF56300">
    <property type="entry name" value="Metallo-dependent phosphatases"/>
    <property type="match status" value="1"/>
</dbReference>
<feature type="domain" description="Calcineurin-like phosphoesterase" evidence="2">
    <location>
        <begin position="144"/>
        <end position="327"/>
    </location>
</feature>
<dbReference type="InterPro" id="IPR032285">
    <property type="entry name" value="Metallophos_N"/>
</dbReference>
<dbReference type="GO" id="GO:0016787">
    <property type="term" value="F:hydrolase activity"/>
    <property type="evidence" value="ECO:0007669"/>
    <property type="project" value="InterPro"/>
</dbReference>
<dbReference type="Proteomes" id="UP000324595">
    <property type="component" value="Unassembled WGS sequence"/>
</dbReference>
<dbReference type="EMBL" id="VNHY01000004">
    <property type="protein sequence ID" value="TYP91989.1"/>
    <property type="molecule type" value="Genomic_DNA"/>
</dbReference>
<dbReference type="PANTHER" id="PTHR43143">
    <property type="entry name" value="METALLOPHOSPHOESTERASE, CALCINEURIN SUPERFAMILY"/>
    <property type="match status" value="1"/>
</dbReference>
<dbReference type="SUPFAM" id="SSF117074">
    <property type="entry name" value="Hypothetical protein PA1324"/>
    <property type="match status" value="1"/>
</dbReference>
<evidence type="ECO:0000313" key="6">
    <source>
        <dbReference type="Proteomes" id="UP000324595"/>
    </source>
</evidence>
<gene>
    <name evidence="5" type="ORF">LX73_2232</name>
</gene>
<dbReference type="InterPro" id="IPR032288">
    <property type="entry name" value="Metallophos_C"/>
</dbReference>
<dbReference type="InterPro" id="IPR004843">
    <property type="entry name" value="Calcineurin-like_PHP"/>
</dbReference>
<keyword evidence="1" id="KW-0732">Signal</keyword>
<accession>A0A5D3YHI4</accession>
<organism evidence="5 6">
    <name type="scientific">Fodinibius salinus</name>
    <dbReference type="NCBI Taxonomy" id="860790"/>
    <lineage>
        <taxon>Bacteria</taxon>
        <taxon>Pseudomonadati</taxon>
        <taxon>Balneolota</taxon>
        <taxon>Balneolia</taxon>
        <taxon>Balneolales</taxon>
        <taxon>Balneolaceae</taxon>
        <taxon>Fodinibius</taxon>
    </lineage>
</organism>
<dbReference type="InterPro" id="IPR029052">
    <property type="entry name" value="Metallo-depent_PP-like"/>
</dbReference>
<protein>
    <submittedName>
        <fullName evidence="5">Calcineurin-like phosphoesterase</fullName>
    </submittedName>
</protein>
<dbReference type="Pfam" id="PF16371">
    <property type="entry name" value="MetallophosN"/>
    <property type="match status" value="1"/>
</dbReference>
<evidence type="ECO:0000256" key="1">
    <source>
        <dbReference type="SAM" id="SignalP"/>
    </source>
</evidence>
<name>A0A5D3YHI4_9BACT</name>
<dbReference type="Gene3D" id="2.60.40.10">
    <property type="entry name" value="Immunoglobulins"/>
    <property type="match status" value="1"/>
</dbReference>
<reference evidence="5 6" key="1">
    <citation type="submission" date="2019-07" db="EMBL/GenBank/DDBJ databases">
        <title>Genomic Encyclopedia of Archaeal and Bacterial Type Strains, Phase II (KMG-II): from individual species to whole genera.</title>
        <authorList>
            <person name="Goeker M."/>
        </authorList>
    </citation>
    <scope>NUCLEOTIDE SEQUENCE [LARGE SCALE GENOMIC DNA]</scope>
    <source>
        <strain evidence="5 6">DSM 21935</strain>
    </source>
</reference>
<evidence type="ECO:0000259" key="2">
    <source>
        <dbReference type="Pfam" id="PF00149"/>
    </source>
</evidence>
<sequence>MTSINMKQLFFLIFSTLTCCTLPAQAQETATGTVFLDENNNGRMDPSEEGIPEVSVSNGREVVLTDDEGRYSLDIGKMEGNIFVIKPSGYRLPTDEQNHPKFYYLHKPEGSPELNYDGVEPTGPLPESVNFPLLKGEKDNQFSVLLFGDPQPYTKKEVEYFDRDIVAELQDVTSYDFGITLGDLVGRDMDLYPLYSKSVAKIGIPWFNVYGNNDINLDAETDRHADETFEATFGPATYSFNHGKAHFIILDDMIYPTEDDARMHYTLTRDQLLFVKNDLEHVSKDRLVVLAFHVPLFGSFKENSRRQLFSLLKDYSHTLSLSGHTHTQQIHFFGPEQGWQRITPHMHYNVGASGGSWWSGILGEDGIPPALMADGTPNGYAMLNVDGNTFTIDYKVAGKPADFKMSIWGPDVVAQNSWPTPQFYVNYFLGSEYTTVEYKLQDHEQWRPMSKVSERDPHAIELQYEWDNSKTLPKGKRPANPEKSTHLWKTWVPNDLSLGEYTVEIRVTDMFGRTFTDEFNYEVVEPK</sequence>
<comment type="caution">
    <text evidence="5">The sequence shown here is derived from an EMBL/GenBank/DDBJ whole genome shotgun (WGS) entry which is preliminary data.</text>
</comment>
<keyword evidence="6" id="KW-1185">Reference proteome</keyword>
<evidence type="ECO:0000259" key="4">
    <source>
        <dbReference type="Pfam" id="PF16371"/>
    </source>
</evidence>
<dbReference type="Pfam" id="PF16370">
    <property type="entry name" value="MetallophosC"/>
    <property type="match status" value="1"/>
</dbReference>
<proteinExistence type="predicted"/>
<feature type="signal peptide" evidence="1">
    <location>
        <begin position="1"/>
        <end position="26"/>
    </location>
</feature>
<dbReference type="Gene3D" id="3.60.21.10">
    <property type="match status" value="1"/>
</dbReference>
<feature type="chain" id="PRO_5022724105" evidence="1">
    <location>
        <begin position="27"/>
        <end position="527"/>
    </location>
</feature>
<feature type="domain" description="Calcineurin-like phosphoesterase C-terminal" evidence="3">
    <location>
        <begin position="348"/>
        <end position="515"/>
    </location>
</feature>
<dbReference type="InterPro" id="IPR051918">
    <property type="entry name" value="STPP_CPPED1"/>
</dbReference>